<name>M3EK59_9ACTN</name>
<dbReference type="AlphaFoldDB" id="M3EK59"/>
<gene>
    <name evidence="1" type="ORF">SBD_1834</name>
</gene>
<dbReference type="Proteomes" id="UP000030760">
    <property type="component" value="Unassembled WGS sequence"/>
</dbReference>
<protein>
    <submittedName>
        <fullName evidence="1">Uncharacterized protein</fullName>
    </submittedName>
</protein>
<proteinExistence type="predicted"/>
<evidence type="ECO:0000313" key="1">
    <source>
        <dbReference type="EMBL" id="EMF56751.1"/>
    </source>
</evidence>
<accession>M3EK59</accession>
<dbReference type="RefSeq" id="WP_005476636.1">
    <property type="nucleotide sequence ID" value="NZ_KB405060.1"/>
</dbReference>
<sequence length="53" mass="5889">MACIVIRRNVTLNSVIFRSSGQDLTTTGTYIEMLSRLLAPVLLALAVRGRIKR</sequence>
<dbReference type="EMBL" id="KB405060">
    <property type="protein sequence ID" value="EMF56751.1"/>
    <property type="molecule type" value="Genomic_DNA"/>
</dbReference>
<reference evidence="2" key="1">
    <citation type="journal article" date="2013" name="Genome Announc.">
        <title>Draft Genome Sequence of Streptomyces bottropensis ATCC 25435, a Bottromycin-Producing Actinomycete.</title>
        <authorList>
            <person name="Zhang H."/>
            <person name="Zhou W."/>
            <person name="Zhuang Y."/>
            <person name="Liang X."/>
            <person name="Liu T."/>
        </authorList>
    </citation>
    <scope>NUCLEOTIDE SEQUENCE [LARGE SCALE GENOMIC DNA]</scope>
    <source>
        <strain evidence="2">ATCC 25435</strain>
    </source>
</reference>
<evidence type="ECO:0000313" key="2">
    <source>
        <dbReference type="Proteomes" id="UP000030760"/>
    </source>
</evidence>
<organism evidence="1 2">
    <name type="scientific">Streptomyces bottropensis ATCC 25435</name>
    <dbReference type="NCBI Taxonomy" id="1054862"/>
    <lineage>
        <taxon>Bacteria</taxon>
        <taxon>Bacillati</taxon>
        <taxon>Actinomycetota</taxon>
        <taxon>Actinomycetes</taxon>
        <taxon>Kitasatosporales</taxon>
        <taxon>Streptomycetaceae</taxon>
        <taxon>Streptomyces</taxon>
    </lineage>
</organism>